<organism evidence="1">
    <name type="scientific">Anguilla anguilla</name>
    <name type="common">European freshwater eel</name>
    <name type="synonym">Muraena anguilla</name>
    <dbReference type="NCBI Taxonomy" id="7936"/>
    <lineage>
        <taxon>Eukaryota</taxon>
        <taxon>Metazoa</taxon>
        <taxon>Chordata</taxon>
        <taxon>Craniata</taxon>
        <taxon>Vertebrata</taxon>
        <taxon>Euteleostomi</taxon>
        <taxon>Actinopterygii</taxon>
        <taxon>Neopterygii</taxon>
        <taxon>Teleostei</taxon>
        <taxon>Anguilliformes</taxon>
        <taxon>Anguillidae</taxon>
        <taxon>Anguilla</taxon>
    </lineage>
</organism>
<sequence length="40" mass="4208">MLKLIGLRGGLRFVTYRWSGGAPSGHMTSAGPRCAVRCGS</sequence>
<accession>A0A0E9WGM3</accession>
<proteinExistence type="predicted"/>
<reference evidence="1" key="2">
    <citation type="journal article" date="2015" name="Fish Shellfish Immunol.">
        <title>Early steps in the European eel (Anguilla anguilla)-Vibrio vulnificus interaction in the gills: Role of the RtxA13 toxin.</title>
        <authorList>
            <person name="Callol A."/>
            <person name="Pajuelo D."/>
            <person name="Ebbesson L."/>
            <person name="Teles M."/>
            <person name="MacKenzie S."/>
            <person name="Amaro C."/>
        </authorList>
    </citation>
    <scope>NUCLEOTIDE SEQUENCE</scope>
</reference>
<name>A0A0E9WGM3_ANGAN</name>
<dbReference type="AlphaFoldDB" id="A0A0E9WGM3"/>
<evidence type="ECO:0000313" key="1">
    <source>
        <dbReference type="EMBL" id="JAH88633.1"/>
    </source>
</evidence>
<protein>
    <submittedName>
        <fullName evidence="1">Uncharacterized protein</fullName>
    </submittedName>
</protein>
<reference evidence="1" key="1">
    <citation type="submission" date="2014-11" db="EMBL/GenBank/DDBJ databases">
        <authorList>
            <person name="Amaro Gonzalez C."/>
        </authorList>
    </citation>
    <scope>NUCLEOTIDE SEQUENCE</scope>
</reference>
<dbReference type="EMBL" id="GBXM01019944">
    <property type="protein sequence ID" value="JAH88633.1"/>
    <property type="molecule type" value="Transcribed_RNA"/>
</dbReference>